<proteinExistence type="predicted"/>
<dbReference type="SUPFAM" id="SSF56003">
    <property type="entry name" value="Molybdenum cofactor-binding domain"/>
    <property type="match status" value="2"/>
</dbReference>
<dbReference type="InterPro" id="IPR006311">
    <property type="entry name" value="TAT_signal"/>
</dbReference>
<dbReference type="InterPro" id="IPR046867">
    <property type="entry name" value="AldOxase/xan_DH_MoCoBD2"/>
</dbReference>
<dbReference type="STRING" id="390807.SAMN04488095_2031"/>
<dbReference type="SMART" id="SM01008">
    <property type="entry name" value="Ald_Xan_dh_C"/>
    <property type="match status" value="1"/>
</dbReference>
<dbReference type="GO" id="GO:0016491">
    <property type="term" value="F:oxidoreductase activity"/>
    <property type="evidence" value="ECO:0007669"/>
    <property type="project" value="InterPro"/>
</dbReference>
<accession>A0A1I3N343</accession>
<dbReference type="EMBL" id="FORA01000002">
    <property type="protein sequence ID" value="SFJ03296.1"/>
    <property type="molecule type" value="Genomic_DNA"/>
</dbReference>
<dbReference type="RefSeq" id="WP_092779825.1">
    <property type="nucleotide sequence ID" value="NZ_FORA01000002.1"/>
</dbReference>
<evidence type="ECO:0000259" key="2">
    <source>
        <dbReference type="SMART" id="SM01008"/>
    </source>
</evidence>
<dbReference type="Gene3D" id="3.30.365.10">
    <property type="entry name" value="Aldehyde oxidase/xanthine dehydrogenase, molybdopterin binding domain"/>
    <property type="match status" value="4"/>
</dbReference>
<dbReference type="OrthoDB" id="9767994at2"/>
<dbReference type="InterPro" id="IPR052516">
    <property type="entry name" value="N-heterocyclic_Hydroxylase"/>
</dbReference>
<dbReference type="PROSITE" id="PS51318">
    <property type="entry name" value="TAT"/>
    <property type="match status" value="1"/>
</dbReference>
<feature type="transmembrane region" description="Helical" evidence="1">
    <location>
        <begin position="12"/>
        <end position="30"/>
    </location>
</feature>
<evidence type="ECO:0000313" key="3">
    <source>
        <dbReference type="EMBL" id="SFJ03296.1"/>
    </source>
</evidence>
<dbReference type="AlphaFoldDB" id="A0A1I3N343"/>
<dbReference type="PANTHER" id="PTHR47495:SF1">
    <property type="entry name" value="BLL3820 PROTEIN"/>
    <property type="match status" value="1"/>
</dbReference>
<gene>
    <name evidence="3" type="ORF">SAMN04488095_2031</name>
</gene>
<feature type="domain" description="Aldehyde oxidase/xanthine dehydrogenase a/b hammerhead" evidence="2">
    <location>
        <begin position="239"/>
        <end position="317"/>
    </location>
</feature>
<keyword evidence="1" id="KW-0472">Membrane</keyword>
<dbReference type="InterPro" id="IPR008274">
    <property type="entry name" value="AldOxase/xan_DH_MoCoBD1"/>
</dbReference>
<dbReference type="Gene3D" id="3.90.1170.50">
    <property type="entry name" value="Aldehyde oxidase/xanthine dehydrogenase, a/b hammerhead"/>
    <property type="match status" value="1"/>
</dbReference>
<keyword evidence="1" id="KW-0812">Transmembrane</keyword>
<protein>
    <submittedName>
        <fullName evidence="3">Isoquinoline 1-oxidoreductase, beta subunit</fullName>
    </submittedName>
</protein>
<sequence>MGRLKTIARRTFLIGSAAVAGGVAFGIYAYRKPVENPLLADLPPGAATLNPYVLIDAEGVTLITPRADVGQGAVSIQTYLLAEELDVDPATIRTDFGPASGAYYNGKVAAEGMPLAAWDDGLVARTGRGAGDVIAKFLGLHLTGGSTTVPDSYDKLRAAGASARETLKEAAAQRLGVDRTALRTEDGAVIAPDGTRITYADLATEAATLDPVEAALRDPADWRWLGKPMRRTDIVAKSTGTFRYGGDLVFDGMLHATVVTNPVMGAGLTSMDTGAALAMRGVAAVLPVTDGFAVLADNTWRAMKAARAVVPVWGTATTHAATTDEMWQAHADAMTEANRDSRFADDGDVDAAPGTPLAADYRAPFLHHAPLEPANATVTYTAERTDIWTATQIPTFIRDAVAGITGQDADQVHLHNLASGGSFGHRLEDIWVRQTAEIAMQRPGTPIRMTWSREQDMAHGFLRPMALARGRGTVDAGQVRSFDLSIAAHSVGESQLGRQGLPAAGPDVAIVAAAWDAPYALPDRRVTGYRVPAGVGVSSWRSVGASHNGFFHESLMDELIHAAGADPVEERLRLIHHAPTRQVLETVADMASWDGPLGDGRGRGVAVTFAFGVPCAQVIEVSQTDAGLRLDRLWLAAEVGRVLDPVNIESQLSGGALFGLGHAIGAEITFADHRPEQSNFHDYDSLRLWQVPQVEVRALGTTGEIRGAGEPGLPAAAPALANAIFAATGTRLREMPFAKTMVFA</sequence>
<reference evidence="3 4" key="1">
    <citation type="submission" date="2016-10" db="EMBL/GenBank/DDBJ databases">
        <authorList>
            <person name="de Groot N.N."/>
        </authorList>
    </citation>
    <scope>NUCLEOTIDE SEQUENCE [LARGE SCALE GENOMIC DNA]</scope>
    <source>
        <strain evidence="3 4">DSM 19073</strain>
    </source>
</reference>
<dbReference type="InterPro" id="IPR037165">
    <property type="entry name" value="AldOxase/xan_DH_Mopterin-bd_sf"/>
</dbReference>
<dbReference type="InterPro" id="IPR012368">
    <property type="entry name" value="OxRdtase_Mopterin-bd_su_IorB"/>
</dbReference>
<dbReference type="PIRSF" id="PIRSF036389">
    <property type="entry name" value="IOR_B"/>
    <property type="match status" value="1"/>
</dbReference>
<evidence type="ECO:0000313" key="4">
    <source>
        <dbReference type="Proteomes" id="UP000199110"/>
    </source>
</evidence>
<organism evidence="3 4">
    <name type="scientific">Jannaschia pohangensis</name>
    <dbReference type="NCBI Taxonomy" id="390807"/>
    <lineage>
        <taxon>Bacteria</taxon>
        <taxon>Pseudomonadati</taxon>
        <taxon>Pseudomonadota</taxon>
        <taxon>Alphaproteobacteria</taxon>
        <taxon>Rhodobacterales</taxon>
        <taxon>Roseobacteraceae</taxon>
        <taxon>Jannaschia</taxon>
    </lineage>
</organism>
<dbReference type="Pfam" id="PF20256">
    <property type="entry name" value="MoCoBD_2"/>
    <property type="match status" value="1"/>
</dbReference>
<keyword evidence="1" id="KW-1133">Transmembrane helix</keyword>
<dbReference type="Pfam" id="PF02738">
    <property type="entry name" value="MoCoBD_1"/>
    <property type="match status" value="1"/>
</dbReference>
<evidence type="ECO:0000256" key="1">
    <source>
        <dbReference type="SAM" id="Phobius"/>
    </source>
</evidence>
<dbReference type="PANTHER" id="PTHR47495">
    <property type="entry name" value="ALDEHYDE DEHYDROGENASE"/>
    <property type="match status" value="1"/>
</dbReference>
<dbReference type="Proteomes" id="UP000199110">
    <property type="component" value="Unassembled WGS sequence"/>
</dbReference>
<dbReference type="InterPro" id="IPR000674">
    <property type="entry name" value="Ald_Oxase/Xan_DH_a/b"/>
</dbReference>
<keyword evidence="4" id="KW-1185">Reference proteome</keyword>
<name>A0A1I3N343_9RHOB</name>